<dbReference type="AlphaFoldDB" id="A0A5P2HGD4"/>
<dbReference type="Proteomes" id="UP000322822">
    <property type="component" value="Chromosome 2"/>
</dbReference>
<dbReference type="EMBL" id="CP044067">
    <property type="protein sequence ID" value="QET06704.1"/>
    <property type="molecule type" value="Genomic_DNA"/>
</dbReference>
<proteinExistence type="predicted"/>
<accession>A0A5P2HGD4</accession>
<gene>
    <name evidence="1" type="ORF">FOB72_26420</name>
</gene>
<reference evidence="1 2" key="1">
    <citation type="submission" date="2019-09" db="EMBL/GenBank/DDBJ databases">
        <title>FDA dAtabase for Regulatory Grade micrObial Sequences (FDA-ARGOS): Supporting development and validation of Infectious Disease Dx tests.</title>
        <authorList>
            <person name="Sciortino C."/>
            <person name="Tallon L."/>
            <person name="Sadzewicz L."/>
            <person name="Vavikolanu K."/>
            <person name="Mehta A."/>
            <person name="Aluvathingal J."/>
            <person name="Nadendla S."/>
            <person name="Nandy P."/>
            <person name="Geyer C."/>
            <person name="Yan Y."/>
            <person name="Sichtig H."/>
        </authorList>
    </citation>
    <scope>NUCLEOTIDE SEQUENCE [LARGE SCALE GENOMIC DNA]</scope>
    <source>
        <strain evidence="1 2">FDAARGOS_664</strain>
    </source>
</reference>
<sequence>MRLIGRPGHVPPHAHLVKSATLPTASQGSAHLYQCERCRQAIVLVADEDDGADHWKRVST</sequence>
<dbReference type="OrthoDB" id="8969419at2"/>
<evidence type="ECO:0000313" key="1">
    <source>
        <dbReference type="EMBL" id="QET06704.1"/>
    </source>
</evidence>
<evidence type="ECO:0000313" key="2">
    <source>
        <dbReference type="Proteomes" id="UP000322822"/>
    </source>
</evidence>
<protein>
    <submittedName>
        <fullName evidence="1">Uncharacterized protein</fullName>
    </submittedName>
</protein>
<name>A0A5P2HGD4_9BURK</name>
<organism evidence="1 2">
    <name type="scientific">Cupriavidus pauculus</name>
    <dbReference type="NCBI Taxonomy" id="82633"/>
    <lineage>
        <taxon>Bacteria</taxon>
        <taxon>Pseudomonadati</taxon>
        <taxon>Pseudomonadota</taxon>
        <taxon>Betaproteobacteria</taxon>
        <taxon>Burkholderiales</taxon>
        <taxon>Burkholderiaceae</taxon>
        <taxon>Cupriavidus</taxon>
    </lineage>
</organism>